<keyword evidence="2" id="KW-0964">Secreted</keyword>
<keyword evidence="5" id="KW-0677">Repeat</keyword>
<organism evidence="10 11">
    <name type="scientific">Amphiprion percula</name>
    <name type="common">Orange clownfish</name>
    <name type="synonym">Lutjanus percula</name>
    <dbReference type="NCBI Taxonomy" id="161767"/>
    <lineage>
        <taxon>Eukaryota</taxon>
        <taxon>Metazoa</taxon>
        <taxon>Chordata</taxon>
        <taxon>Craniata</taxon>
        <taxon>Vertebrata</taxon>
        <taxon>Euteleostomi</taxon>
        <taxon>Actinopterygii</taxon>
        <taxon>Neopterygii</taxon>
        <taxon>Teleostei</taxon>
        <taxon>Neoteleostei</taxon>
        <taxon>Acanthomorphata</taxon>
        <taxon>Ovalentaria</taxon>
        <taxon>Pomacentridae</taxon>
        <taxon>Amphiprion</taxon>
    </lineage>
</organism>
<evidence type="ECO:0000256" key="1">
    <source>
        <dbReference type="ARBA" id="ARBA00004613"/>
    </source>
</evidence>
<comment type="subcellular location">
    <subcellularLocation>
        <location evidence="1">Secreted</location>
    </subcellularLocation>
</comment>
<keyword evidence="4" id="KW-0732">Signal</keyword>
<dbReference type="PROSITE" id="PS50050">
    <property type="entry name" value="TNFR_NGFR_2"/>
    <property type="match status" value="1"/>
</dbReference>
<feature type="domain" description="TNFR-Cys" evidence="9">
    <location>
        <begin position="94"/>
        <end position="135"/>
    </location>
</feature>
<evidence type="ECO:0000256" key="7">
    <source>
        <dbReference type="ARBA" id="ARBA00023180"/>
    </source>
</evidence>
<dbReference type="InterPro" id="IPR052459">
    <property type="entry name" value="TNFRSF_decoy_receptor"/>
</dbReference>
<keyword evidence="11" id="KW-1185">Reference proteome</keyword>
<keyword evidence="6 8" id="KW-1015">Disulfide bond</keyword>
<keyword evidence="3" id="KW-0053">Apoptosis</keyword>
<dbReference type="Pfam" id="PF21733">
    <property type="entry name" value="Death_3"/>
    <property type="match status" value="1"/>
</dbReference>
<dbReference type="GeneTree" id="ENSGT00940000155167"/>
<dbReference type="GO" id="GO:0005576">
    <property type="term" value="C:extracellular region"/>
    <property type="evidence" value="ECO:0007669"/>
    <property type="project" value="UniProtKB-SubCell"/>
</dbReference>
<dbReference type="Pfam" id="PF00020">
    <property type="entry name" value="TNFR_c6"/>
    <property type="match status" value="3"/>
</dbReference>
<reference evidence="10" key="2">
    <citation type="submission" date="2025-08" db="UniProtKB">
        <authorList>
            <consortium name="Ensembl"/>
        </authorList>
    </citation>
    <scope>IDENTIFICATION</scope>
</reference>
<feature type="repeat" description="TNFR-Cys" evidence="8">
    <location>
        <begin position="94"/>
        <end position="135"/>
    </location>
</feature>
<dbReference type="STRING" id="161767.ENSAPEP00000020294"/>
<reference evidence="10 11" key="1">
    <citation type="submission" date="2018-03" db="EMBL/GenBank/DDBJ databases">
        <title>Finding Nemo's genes: A chromosome-scale reference assembly of the genome of the orange clownfish Amphiprion percula.</title>
        <authorList>
            <person name="Lehmann R."/>
        </authorList>
    </citation>
    <scope>NUCLEOTIDE SEQUENCE</scope>
</reference>
<keyword evidence="7" id="KW-0325">Glycoprotein</keyword>
<evidence type="ECO:0000313" key="10">
    <source>
        <dbReference type="Ensembl" id="ENSAPEP00000020294.1"/>
    </source>
</evidence>
<dbReference type="SMART" id="SM00208">
    <property type="entry name" value="TNFR"/>
    <property type="match status" value="4"/>
</dbReference>
<feature type="disulfide bond" evidence="8">
    <location>
        <begin position="117"/>
        <end position="135"/>
    </location>
</feature>
<dbReference type="AlphaFoldDB" id="A0A3P8T7D8"/>
<reference evidence="10" key="3">
    <citation type="submission" date="2025-09" db="UniProtKB">
        <authorList>
            <consortium name="Ensembl"/>
        </authorList>
    </citation>
    <scope>IDENTIFICATION</scope>
</reference>
<feature type="disulfide bond" evidence="8">
    <location>
        <begin position="95"/>
        <end position="110"/>
    </location>
</feature>
<dbReference type="InterPro" id="IPR048522">
    <property type="entry name" value="Death_3_fish"/>
</dbReference>
<sequence length="345" mass="38537">MFSYHVPTLQKHNLRKHHTVNILEPTTTVCNNTLLLPALLLLLSGLRTASADEPVPTYQHRDPVTGETLTCTKCPPGTHMAAHCTASTPTQCAPCRPDYFTALWNYLPRCLYCNNFCNGNQEVETECSPTTNRVCRCQQGFYGLDDFCMPHSQCGPGHGVLTKGTLQTDTVCARCSDGYFSTSFSALDSCIKHQECTNEKIELLGGSADQDTMCGTCEELANGGETFRTFLSGFFTLHKMRVGKMKKFVARSAEERPIQDTTKQRGPLLDQIRVWLSKAPEEELRKLPQMLKDSQLGSMAEKLCFYKWFCLICNSQRSPHGVVLLSLTVLTLSTKTQHVGESQRF</sequence>
<evidence type="ECO:0000256" key="8">
    <source>
        <dbReference type="PROSITE-ProRule" id="PRU00206"/>
    </source>
</evidence>
<accession>A0A3P8T7D8</accession>
<protein>
    <recommendedName>
        <fullName evidence="9">TNFR-Cys domain-containing protein</fullName>
    </recommendedName>
</protein>
<evidence type="ECO:0000256" key="2">
    <source>
        <dbReference type="ARBA" id="ARBA00022525"/>
    </source>
</evidence>
<dbReference type="SUPFAM" id="SSF57586">
    <property type="entry name" value="TNF receptor-like"/>
    <property type="match status" value="2"/>
</dbReference>
<dbReference type="PANTHER" id="PTHR23097:SF90">
    <property type="entry name" value="TUMOR NECROSIS FACTOR RECEPTOR SUPERFAMILY MEMBER 11B"/>
    <property type="match status" value="1"/>
</dbReference>
<evidence type="ECO:0000256" key="5">
    <source>
        <dbReference type="ARBA" id="ARBA00022737"/>
    </source>
</evidence>
<evidence type="ECO:0000259" key="9">
    <source>
        <dbReference type="PROSITE" id="PS50050"/>
    </source>
</evidence>
<dbReference type="InterPro" id="IPR001368">
    <property type="entry name" value="TNFR/NGFR_Cys_rich_reg"/>
</dbReference>
<dbReference type="PANTHER" id="PTHR23097">
    <property type="entry name" value="TUMOR NECROSIS FACTOR RECEPTOR SUPERFAMILY MEMBER"/>
    <property type="match status" value="1"/>
</dbReference>
<dbReference type="Proteomes" id="UP000265080">
    <property type="component" value="Chromosome 7"/>
</dbReference>
<dbReference type="Ensembl" id="ENSAPET00000020838.1">
    <property type="protein sequence ID" value="ENSAPEP00000020294.1"/>
    <property type="gene ID" value="ENSAPEG00000014480.1"/>
</dbReference>
<name>A0A3P8T7D8_AMPPE</name>
<dbReference type="GO" id="GO:0006915">
    <property type="term" value="P:apoptotic process"/>
    <property type="evidence" value="ECO:0007669"/>
    <property type="project" value="UniProtKB-KW"/>
</dbReference>
<evidence type="ECO:0000256" key="6">
    <source>
        <dbReference type="ARBA" id="ARBA00023157"/>
    </source>
</evidence>
<dbReference type="Gene3D" id="2.10.50.10">
    <property type="entry name" value="Tumor Necrosis Factor Receptor, subunit A, domain 2"/>
    <property type="match status" value="2"/>
</dbReference>
<evidence type="ECO:0000256" key="4">
    <source>
        <dbReference type="ARBA" id="ARBA00022729"/>
    </source>
</evidence>
<evidence type="ECO:0000313" key="11">
    <source>
        <dbReference type="Proteomes" id="UP000265080"/>
    </source>
</evidence>
<comment type="caution">
    <text evidence="8">Lacks conserved residue(s) required for the propagation of feature annotation.</text>
</comment>
<dbReference type="OMA" id="CAPCSAN"/>
<proteinExistence type="predicted"/>
<evidence type="ECO:0000256" key="3">
    <source>
        <dbReference type="ARBA" id="ARBA00022703"/>
    </source>
</evidence>